<organism evidence="2">
    <name type="scientific">Rhodothermus marinus</name>
    <name type="common">Rhodothermus obamensis</name>
    <dbReference type="NCBI Taxonomy" id="29549"/>
    <lineage>
        <taxon>Bacteria</taxon>
        <taxon>Pseudomonadati</taxon>
        <taxon>Rhodothermota</taxon>
        <taxon>Rhodothermia</taxon>
        <taxon>Rhodothermales</taxon>
        <taxon>Rhodothermaceae</taxon>
        <taxon>Rhodothermus</taxon>
    </lineage>
</organism>
<reference evidence="2" key="1">
    <citation type="journal article" date="2020" name="mSystems">
        <title>Genome- and Community-Level Interaction Insights into Carbon Utilization and Element Cycling Functions of Hydrothermarchaeota in Hydrothermal Sediment.</title>
        <authorList>
            <person name="Zhou Z."/>
            <person name="Liu Y."/>
            <person name="Xu W."/>
            <person name="Pan J."/>
            <person name="Luo Z.H."/>
            <person name="Li M."/>
        </authorList>
    </citation>
    <scope>NUCLEOTIDE SEQUENCE [LARGE SCALE GENOMIC DNA]</scope>
    <source>
        <strain evidence="2">SpSt-143</strain>
    </source>
</reference>
<dbReference type="SUPFAM" id="SSF56935">
    <property type="entry name" value="Porins"/>
    <property type="match status" value="1"/>
</dbReference>
<dbReference type="AlphaFoldDB" id="A0A7V2B2D5"/>
<gene>
    <name evidence="2" type="ORF">ENO59_11110</name>
</gene>
<feature type="chain" id="PRO_5031395272" evidence="1">
    <location>
        <begin position="20"/>
        <end position="654"/>
    </location>
</feature>
<proteinExistence type="predicted"/>
<comment type="caution">
    <text evidence="2">The sequence shown here is derived from an EMBL/GenBank/DDBJ whole genome shotgun (WGS) entry which is preliminary data.</text>
</comment>
<protein>
    <submittedName>
        <fullName evidence="2">Uncharacterized protein</fullName>
    </submittedName>
</protein>
<feature type="signal peptide" evidence="1">
    <location>
        <begin position="1"/>
        <end position="19"/>
    </location>
</feature>
<accession>A0A7V2B2D5</accession>
<dbReference type="EMBL" id="DSGB01000006">
    <property type="protein sequence ID" value="HER97034.1"/>
    <property type="molecule type" value="Genomic_DNA"/>
</dbReference>
<evidence type="ECO:0000256" key="1">
    <source>
        <dbReference type="SAM" id="SignalP"/>
    </source>
</evidence>
<keyword evidence="1" id="KW-0732">Signal</keyword>
<name>A0A7V2B2D5_RHOMR</name>
<evidence type="ECO:0000313" key="2">
    <source>
        <dbReference type="EMBL" id="HER97034.1"/>
    </source>
</evidence>
<sequence>MHRWLTALGLLVLQLPAWGQPVGSVATSFLRDVSRYGWAATLTLQPRWGAWQLSWHQTFTSDAYELGQGRLDFRDESTASWLLTASQPRRLQPLLSGRLFWFNAGRVLTQQILAGLRYQPNAGFWLEPTLGLGLDQRPGTPQGTTQAPLRTDYGPALGMRLQLMPPAQWPVQMRLEAGVLEQQLTPRQRTTAYLSGMLQHQSDALNFDVQLRAARLRRDTYQAVSFLNRNNPSSSSESVEATRNDTLWGSLNLELPLMPQLQFAAGFEGQSVIRQVWFFHTPPNALFFNTRFNRRQLNGTAALTYSRNPWMLHLMLETGAEEETRLLTNREHLPLAQAAQKATLLQQADYARGHLTLGGQGRLKTGRLTLGLRALSTILRHDTPEVNLDDRDELQQQARFELGWRLTSTLEAEIGLEATYYHLVYLKSARSAENYVQRTLRLEPGLRFAPSTRTLLHLQSHVRAAYTVADFVLPGRQRQDQSARELGYRLEMQYALTSILHLHLQGSYSELRLGRLLWGRFAEIPFDTLRTYTAWLRLESRNPELTSSIGFRLFLRQDYATSLLVAYLTETGTQALVNRPGQLWIVQFGPTCALRWQAKQALQFTLEGWLLLQRVHRRLYGPLPSATADRIRKAAWNGERGRFPNLTFSLTWQL</sequence>